<dbReference type="Proteomes" id="UP000008332">
    <property type="component" value="Chromosome"/>
</dbReference>
<evidence type="ECO:0000313" key="7">
    <source>
        <dbReference type="Proteomes" id="UP000008332"/>
    </source>
</evidence>
<reference evidence="7" key="1">
    <citation type="submission" date="2006-02" db="EMBL/GenBank/DDBJ databases">
        <title>Complete sequence of chromosome of Rhodoferax ferrireducens DSM 15236.</title>
        <authorList>
            <person name="Copeland A."/>
            <person name="Lucas S."/>
            <person name="Lapidus A."/>
            <person name="Barry K."/>
            <person name="Detter J.C."/>
            <person name="Glavina del Rio T."/>
            <person name="Hammon N."/>
            <person name="Israni S."/>
            <person name="Pitluck S."/>
            <person name="Brettin T."/>
            <person name="Bruce D."/>
            <person name="Han C."/>
            <person name="Tapia R."/>
            <person name="Gilna P."/>
            <person name="Kiss H."/>
            <person name="Schmutz J."/>
            <person name="Larimer F."/>
            <person name="Land M."/>
            <person name="Kyrpides N."/>
            <person name="Ivanova N."/>
            <person name="Richardson P."/>
        </authorList>
    </citation>
    <scope>NUCLEOTIDE SEQUENCE [LARGE SCALE GENOMIC DNA]</scope>
    <source>
        <strain evidence="7">ATCC BAA-621 / DSM 15236 / T118</strain>
    </source>
</reference>
<evidence type="ECO:0000313" key="6">
    <source>
        <dbReference type="EMBL" id="ABD69350.1"/>
    </source>
</evidence>
<dbReference type="Pfam" id="PF03781">
    <property type="entry name" value="FGE-sulfatase"/>
    <property type="match status" value="2"/>
</dbReference>
<dbReference type="InterPro" id="IPR051043">
    <property type="entry name" value="Sulfatase_Mod_Factor_Kinase"/>
</dbReference>
<dbReference type="RefSeq" id="WP_011463918.1">
    <property type="nucleotide sequence ID" value="NC_007908.1"/>
</dbReference>
<organism evidence="6 7">
    <name type="scientific">Albidiferax ferrireducens (strain ATCC BAA-621 / DSM 15236 / T118)</name>
    <name type="common">Rhodoferax ferrireducens</name>
    <dbReference type="NCBI Taxonomy" id="338969"/>
    <lineage>
        <taxon>Bacteria</taxon>
        <taxon>Pseudomonadati</taxon>
        <taxon>Pseudomonadota</taxon>
        <taxon>Betaproteobacteria</taxon>
        <taxon>Burkholderiales</taxon>
        <taxon>Comamonadaceae</taxon>
        <taxon>Rhodoferax</taxon>
    </lineage>
</organism>
<dbReference type="Gene3D" id="1.20.120.450">
    <property type="entry name" value="dinb family like domain"/>
    <property type="match status" value="1"/>
</dbReference>
<evidence type="ECO:0000256" key="2">
    <source>
        <dbReference type="ARBA" id="ARBA00023004"/>
    </source>
</evidence>
<dbReference type="InterPro" id="IPR024775">
    <property type="entry name" value="DinB-like"/>
</dbReference>
<accession>Q21Y03</accession>
<gene>
    <name evidence="6" type="ordered locus">Rfer_1619</name>
</gene>
<dbReference type="Pfam" id="PF12867">
    <property type="entry name" value="DinB_2"/>
    <property type="match status" value="1"/>
</dbReference>
<dbReference type="InterPro" id="IPR016187">
    <property type="entry name" value="CTDL_fold"/>
</dbReference>
<dbReference type="NCBIfam" id="TIGR04373">
    <property type="entry name" value="egtB_X_signatur"/>
    <property type="match status" value="1"/>
</dbReference>
<dbReference type="InterPro" id="IPR042095">
    <property type="entry name" value="SUMF_sf"/>
</dbReference>
<proteinExistence type="predicted"/>
<sequence>MSDARQLCGAELAAALRESRQRTLSLVNDLSPAQWSPPPQLGVNPVAWELAHIAWFAEFWILRGPHQRDEQGLVHAAHAPRFAGPDALFDSARLAHAQRWGQAMPSRAALASMLSNQLEACIAALPPGATACTHDAQDPLYFHLLALFHEDMHGEAFCWMRSALAYPAPDGVAMPQLPVSRPLAVPGAEVCIGYRNTEPGFAFDNERPAMNVRLGDFEIDSTPMSAGEFARFVEAGGYDSAKYWPADAGVWRAQSACAHPQHWRRGPHGDWQMRWFDHWLPLVNTAPAMHLNAFEAQAYCLWAGRRLPTASEWEYAATTQPGFHWGHSVWEWTSSAFAPYPGFEPGPYHAYSQPWFGNHREMRGGAFASHARMHNPRYRNFFQPHRTEVFAGFRTVAL</sequence>
<evidence type="ECO:0000256" key="1">
    <source>
        <dbReference type="ARBA" id="ARBA00023002"/>
    </source>
</evidence>
<evidence type="ECO:0000259" key="4">
    <source>
        <dbReference type="Pfam" id="PF03781"/>
    </source>
</evidence>
<dbReference type="PANTHER" id="PTHR23150">
    <property type="entry name" value="SULFATASE MODIFYING FACTOR 1, 2"/>
    <property type="match status" value="1"/>
</dbReference>
<name>Q21Y03_ALBFT</name>
<dbReference type="InterPro" id="IPR034660">
    <property type="entry name" value="DinB/YfiT-like"/>
</dbReference>
<dbReference type="SUPFAM" id="SSF56436">
    <property type="entry name" value="C-type lectin-like"/>
    <property type="match status" value="1"/>
</dbReference>
<keyword evidence="7" id="KW-1185">Reference proteome</keyword>
<evidence type="ECO:0000256" key="3">
    <source>
        <dbReference type="ARBA" id="ARBA00037882"/>
    </source>
</evidence>
<dbReference type="STRING" id="338969.Rfer_1619"/>
<feature type="domain" description="Sulfatase-modifying factor enzyme-like" evidence="4">
    <location>
        <begin position="329"/>
        <end position="396"/>
    </location>
</feature>
<evidence type="ECO:0000259" key="5">
    <source>
        <dbReference type="Pfam" id="PF12867"/>
    </source>
</evidence>
<dbReference type="eggNOG" id="COG1262">
    <property type="taxonomic scope" value="Bacteria"/>
</dbReference>
<dbReference type="SUPFAM" id="SSF109854">
    <property type="entry name" value="DinB/YfiT-like putative metalloenzymes"/>
    <property type="match status" value="1"/>
</dbReference>
<comment type="pathway">
    <text evidence="3">Amino-acid biosynthesis; ergothioneine biosynthesis.</text>
</comment>
<feature type="domain" description="DinB-like" evidence="5">
    <location>
        <begin position="15"/>
        <end position="155"/>
    </location>
</feature>
<keyword evidence="2" id="KW-0408">Iron</keyword>
<dbReference type="AlphaFoldDB" id="Q21Y03"/>
<keyword evidence="1" id="KW-0560">Oxidoreductase</keyword>
<dbReference type="InterPro" id="IPR005532">
    <property type="entry name" value="SUMF_dom"/>
</dbReference>
<dbReference type="Gene3D" id="3.90.1580.10">
    <property type="entry name" value="paralog of FGE (formylglycine-generating enzyme)"/>
    <property type="match status" value="2"/>
</dbReference>
<feature type="domain" description="Sulfatase-modifying factor enzyme-like" evidence="4">
    <location>
        <begin position="184"/>
        <end position="318"/>
    </location>
</feature>
<evidence type="ECO:0008006" key="8">
    <source>
        <dbReference type="Google" id="ProtNLM"/>
    </source>
</evidence>
<dbReference type="NCBIfam" id="NF041186">
    <property type="entry name" value="SenA"/>
    <property type="match status" value="1"/>
</dbReference>
<dbReference type="HOGENOM" id="CLU_012431_9_2_4"/>
<dbReference type="EMBL" id="CP000267">
    <property type="protein sequence ID" value="ABD69350.1"/>
    <property type="molecule type" value="Genomic_DNA"/>
</dbReference>
<dbReference type="InterPro" id="IPR030809">
    <property type="entry name" value="EgtB_signatur"/>
</dbReference>
<dbReference type="KEGG" id="rfr:Rfer_1619"/>
<protein>
    <recommendedName>
        <fullName evidence="8">Ergothioneine biosynthesis protein EgtB</fullName>
    </recommendedName>
</protein>